<reference evidence="2" key="1">
    <citation type="submission" date="2020-05" db="EMBL/GenBank/DDBJ databases">
        <title>WGS assembly of Panicum virgatum.</title>
        <authorList>
            <person name="Lovell J.T."/>
            <person name="Jenkins J."/>
            <person name="Shu S."/>
            <person name="Juenger T.E."/>
            <person name="Schmutz J."/>
        </authorList>
    </citation>
    <scope>NUCLEOTIDE SEQUENCE</scope>
    <source>
        <strain evidence="2">AP13</strain>
    </source>
</reference>
<keyword evidence="3" id="KW-1185">Reference proteome</keyword>
<dbReference type="PANTHER" id="PTHR31065:SF1">
    <property type="entry name" value="OS09G0116050 PROTEIN"/>
    <property type="match status" value="1"/>
</dbReference>
<gene>
    <name evidence="2" type="ORF">PVAP13_7NG085234</name>
</gene>
<evidence type="ECO:0008006" key="4">
    <source>
        <dbReference type="Google" id="ProtNLM"/>
    </source>
</evidence>
<name>A0A8T0PSA0_PANVG</name>
<dbReference type="InterPro" id="IPR006734">
    <property type="entry name" value="PLATZ"/>
</dbReference>
<comment type="caution">
    <text evidence="2">The sequence shown here is derived from an EMBL/GenBank/DDBJ whole genome shotgun (WGS) entry which is preliminary data.</text>
</comment>
<evidence type="ECO:0000256" key="1">
    <source>
        <dbReference type="SAM" id="MobiDB-lite"/>
    </source>
</evidence>
<dbReference type="EMBL" id="CM029050">
    <property type="protein sequence ID" value="KAG2564560.1"/>
    <property type="molecule type" value="Genomic_DNA"/>
</dbReference>
<evidence type="ECO:0000313" key="2">
    <source>
        <dbReference type="EMBL" id="KAG2564560.1"/>
    </source>
</evidence>
<dbReference type="Proteomes" id="UP000823388">
    <property type="component" value="Chromosome 7N"/>
</dbReference>
<dbReference type="PANTHER" id="PTHR31065">
    <property type="entry name" value="PLATZ TRANSCRIPTION FACTOR FAMILY PROTEIN"/>
    <property type="match status" value="1"/>
</dbReference>
<evidence type="ECO:0000313" key="3">
    <source>
        <dbReference type="Proteomes" id="UP000823388"/>
    </source>
</evidence>
<dbReference type="Pfam" id="PF04640">
    <property type="entry name" value="PLATZ"/>
    <property type="match status" value="1"/>
</dbReference>
<accession>A0A8T0PSA0</accession>
<organism evidence="2 3">
    <name type="scientific">Panicum virgatum</name>
    <name type="common">Blackwell switchgrass</name>
    <dbReference type="NCBI Taxonomy" id="38727"/>
    <lineage>
        <taxon>Eukaryota</taxon>
        <taxon>Viridiplantae</taxon>
        <taxon>Streptophyta</taxon>
        <taxon>Embryophyta</taxon>
        <taxon>Tracheophyta</taxon>
        <taxon>Spermatophyta</taxon>
        <taxon>Magnoliopsida</taxon>
        <taxon>Liliopsida</taxon>
        <taxon>Poales</taxon>
        <taxon>Poaceae</taxon>
        <taxon>PACMAD clade</taxon>
        <taxon>Panicoideae</taxon>
        <taxon>Panicodae</taxon>
        <taxon>Paniceae</taxon>
        <taxon>Panicinae</taxon>
        <taxon>Panicum</taxon>
        <taxon>Panicum sect. Hiantes</taxon>
    </lineage>
</organism>
<sequence length="221" mass="24836">MAAVGIGADRMAALLRSEFGHPCAVHYDLRKNMCVYFCLDCQGLNEEAICFHCHVDNTSHRILQGRKASLSEVLRVVDLQGVIDITGIQIYSINGIRVIHLKKRSCVAYSPLGLKRRPQRFACVVCNRGLKDAVRFCSVQCKLEGEAHTSTGNPAVSLRCHPLHDVIRGTCKTRKKEVTPSRGLLKMQETGPHSRSLKEQEVMPPRSRRRRKARPSRAPFH</sequence>
<feature type="region of interest" description="Disordered" evidence="1">
    <location>
        <begin position="177"/>
        <end position="221"/>
    </location>
</feature>
<dbReference type="AlphaFoldDB" id="A0A8T0PSA0"/>
<proteinExistence type="predicted"/>
<feature type="compositionally biased region" description="Basic residues" evidence="1">
    <location>
        <begin position="206"/>
        <end position="221"/>
    </location>
</feature>
<protein>
    <recommendedName>
        <fullName evidence="4">PLATZ transcription factor family protein</fullName>
    </recommendedName>
</protein>